<organism evidence="2 3">
    <name type="scientific">Sutcliffiella horikoshii</name>
    <dbReference type="NCBI Taxonomy" id="79883"/>
    <lineage>
        <taxon>Bacteria</taxon>
        <taxon>Bacillati</taxon>
        <taxon>Bacillota</taxon>
        <taxon>Bacilli</taxon>
        <taxon>Bacillales</taxon>
        <taxon>Bacillaceae</taxon>
        <taxon>Sutcliffiella</taxon>
    </lineage>
</organism>
<evidence type="ECO:0000313" key="3">
    <source>
        <dbReference type="Proteomes" id="UP000195573"/>
    </source>
</evidence>
<evidence type="ECO:0000256" key="1">
    <source>
        <dbReference type="SAM" id="Phobius"/>
    </source>
</evidence>
<feature type="transmembrane region" description="Helical" evidence="1">
    <location>
        <begin position="107"/>
        <end position="127"/>
    </location>
</feature>
<evidence type="ECO:0000313" key="2">
    <source>
        <dbReference type="EMBL" id="ART74857.1"/>
    </source>
</evidence>
<dbReference type="Proteomes" id="UP000195573">
    <property type="component" value="Chromosome"/>
</dbReference>
<sequence length="131" mass="14162">MKSKRNLLIMLSLSAIIFLLSTVPAVMEMEGGASKSLPPMSPPPGGIPDLPDGVTMYDIQELMGKVQAEGELTQDLKKEAEAMGLPSDMVGMMERGSPSGPRGLNPIIITVMIGSASMFLFSSYRLYQIRR</sequence>
<proteinExistence type="predicted"/>
<reference evidence="2 3" key="1">
    <citation type="submission" date="2017-04" db="EMBL/GenBank/DDBJ databases">
        <title>Complete Genome Sequence of the Bacillus horikoshii 20a strain from Cuatro Cienegas, Coahuila, Mexico.</title>
        <authorList>
            <person name="Zarza E."/>
            <person name="Alcaraz L.D."/>
            <person name="Aguilar-Salinas B."/>
            <person name="Islas A."/>
            <person name="Olmedo-Alvarez G."/>
        </authorList>
    </citation>
    <scope>NUCLEOTIDE SEQUENCE [LARGE SCALE GENOMIC DNA]</scope>
    <source>
        <strain evidence="2 3">20a</strain>
    </source>
</reference>
<keyword evidence="3" id="KW-1185">Reference proteome</keyword>
<keyword evidence="1" id="KW-0812">Transmembrane</keyword>
<dbReference type="GeneID" id="96737175"/>
<dbReference type="RefSeq" id="WP_088016820.1">
    <property type="nucleotide sequence ID" value="NZ_CP020880.1"/>
</dbReference>
<protein>
    <submittedName>
        <fullName evidence="2">Uncharacterized protein</fullName>
    </submittedName>
</protein>
<gene>
    <name evidence="2" type="ORF">B4U37_01795</name>
</gene>
<accession>A0ABM6KEJ9</accession>
<dbReference type="EMBL" id="CP020880">
    <property type="protein sequence ID" value="ART74857.1"/>
    <property type="molecule type" value="Genomic_DNA"/>
</dbReference>
<keyword evidence="1" id="KW-0472">Membrane</keyword>
<keyword evidence="1" id="KW-1133">Transmembrane helix</keyword>
<name>A0ABM6KEJ9_9BACI</name>